<name>A0A177WQ22_BATDL</name>
<dbReference type="SUPFAM" id="SSF55729">
    <property type="entry name" value="Acyl-CoA N-acyltransferases (Nat)"/>
    <property type="match status" value="1"/>
</dbReference>
<sequence length="148" mass="17025">MRINENTTIMSDTLNLVLVPYRTEHVPTYHEWMKDEFLQKMTASEPLTLEEEYEMCESWRTDESKCTFIVLSQDMADNRHGPLCEIAGMIGDVNLYLNDLDNAQNAEIEVMIAEPSARRKGFGKCATHMMMRYGNGLDETVDCKGFQD</sequence>
<gene>
    <name evidence="5" type="ORF">BDEG_25302</name>
</gene>
<dbReference type="PANTHER" id="PTHR13256:SF16">
    <property type="entry name" value="ALPHA_BETA-TUBULIN-N-ACETYLTRANSFERASE 9"/>
    <property type="match status" value="1"/>
</dbReference>
<dbReference type="STRING" id="403673.A0A177WQ22"/>
<dbReference type="OrthoDB" id="5043642at2759"/>
<evidence type="ECO:0000313" key="6">
    <source>
        <dbReference type="Proteomes" id="UP000077115"/>
    </source>
</evidence>
<dbReference type="InterPro" id="IPR039135">
    <property type="entry name" value="NAT9-like"/>
</dbReference>
<comment type="similarity">
    <text evidence="1">Belongs to the acetyltransferase family. GNAT subfamily.</text>
</comment>
<evidence type="ECO:0000256" key="3">
    <source>
        <dbReference type="ARBA" id="ARBA00023315"/>
    </source>
</evidence>
<feature type="domain" description="N-acetyltransferase" evidence="4">
    <location>
        <begin position="16"/>
        <end position="135"/>
    </location>
</feature>
<evidence type="ECO:0000256" key="1">
    <source>
        <dbReference type="ARBA" id="ARBA00009342"/>
    </source>
</evidence>
<dbReference type="AlphaFoldDB" id="A0A177WQ22"/>
<dbReference type="GO" id="GO:0008080">
    <property type="term" value="F:N-acetyltransferase activity"/>
    <property type="evidence" value="ECO:0007669"/>
    <property type="project" value="InterPro"/>
</dbReference>
<dbReference type="InterPro" id="IPR016181">
    <property type="entry name" value="Acyl_CoA_acyltransferase"/>
</dbReference>
<reference evidence="5 6" key="2">
    <citation type="submission" date="2016-05" db="EMBL/GenBank/DDBJ databases">
        <title>Lineage-specific infection strategies underlie the spectrum of fungal disease in amphibians.</title>
        <authorList>
            <person name="Cuomo C.A."/>
            <person name="Farrer R.A."/>
            <person name="James T."/>
            <person name="Longcore J."/>
            <person name="Birren B."/>
        </authorList>
    </citation>
    <scope>NUCLEOTIDE SEQUENCE [LARGE SCALE GENOMIC DNA]</scope>
    <source>
        <strain evidence="5 6">JEL423</strain>
    </source>
</reference>
<dbReference type="PANTHER" id="PTHR13256">
    <property type="entry name" value="N-ACETYLTRANSFERASE 9"/>
    <property type="match status" value="1"/>
</dbReference>
<dbReference type="Pfam" id="PF13302">
    <property type="entry name" value="Acetyltransf_3"/>
    <property type="match status" value="1"/>
</dbReference>
<evidence type="ECO:0000256" key="2">
    <source>
        <dbReference type="ARBA" id="ARBA00022679"/>
    </source>
</evidence>
<protein>
    <recommendedName>
        <fullName evidence="4">N-acetyltransferase domain-containing protein</fullName>
    </recommendedName>
</protein>
<organism evidence="5 6">
    <name type="scientific">Batrachochytrium dendrobatidis (strain JEL423)</name>
    <dbReference type="NCBI Taxonomy" id="403673"/>
    <lineage>
        <taxon>Eukaryota</taxon>
        <taxon>Fungi</taxon>
        <taxon>Fungi incertae sedis</taxon>
        <taxon>Chytridiomycota</taxon>
        <taxon>Chytridiomycota incertae sedis</taxon>
        <taxon>Chytridiomycetes</taxon>
        <taxon>Rhizophydiales</taxon>
        <taxon>Rhizophydiales incertae sedis</taxon>
        <taxon>Batrachochytrium</taxon>
    </lineage>
</organism>
<reference evidence="5 6" key="1">
    <citation type="submission" date="2006-10" db="EMBL/GenBank/DDBJ databases">
        <title>The Genome Sequence of Batrachochytrium dendrobatidis JEL423.</title>
        <authorList>
            <consortium name="The Broad Institute Genome Sequencing Platform"/>
            <person name="Birren B."/>
            <person name="Lander E."/>
            <person name="Galagan J."/>
            <person name="Cuomo C."/>
            <person name="Devon K."/>
            <person name="Jaffe D."/>
            <person name="Butler J."/>
            <person name="Alvarez P."/>
            <person name="Gnerre S."/>
            <person name="Grabherr M."/>
            <person name="Kleber M."/>
            <person name="Mauceli E."/>
            <person name="Brockman W."/>
            <person name="Young S."/>
            <person name="LaButti K."/>
            <person name="Sykes S."/>
            <person name="DeCaprio D."/>
            <person name="Crawford M."/>
            <person name="Koehrsen M."/>
            <person name="Engels R."/>
            <person name="Montgomery P."/>
            <person name="Pearson M."/>
            <person name="Howarth C."/>
            <person name="Larson L."/>
            <person name="White J."/>
            <person name="O'Leary S."/>
            <person name="Kodira C."/>
            <person name="Zeng Q."/>
            <person name="Yandava C."/>
            <person name="Alvarado L."/>
            <person name="Longcore J."/>
            <person name="James T."/>
        </authorList>
    </citation>
    <scope>NUCLEOTIDE SEQUENCE [LARGE SCALE GENOMIC DNA]</scope>
    <source>
        <strain evidence="5 6">JEL423</strain>
    </source>
</reference>
<dbReference type="InterPro" id="IPR000182">
    <property type="entry name" value="GNAT_dom"/>
</dbReference>
<proteinExistence type="inferred from homology"/>
<evidence type="ECO:0000259" key="4">
    <source>
        <dbReference type="Pfam" id="PF13302"/>
    </source>
</evidence>
<dbReference type="EMBL" id="DS022306">
    <property type="protein sequence ID" value="OAJ41755.1"/>
    <property type="molecule type" value="Genomic_DNA"/>
</dbReference>
<dbReference type="VEuPathDB" id="FungiDB:BDEG_25302"/>
<dbReference type="Proteomes" id="UP000077115">
    <property type="component" value="Unassembled WGS sequence"/>
</dbReference>
<dbReference type="eggNOG" id="KOG4135">
    <property type="taxonomic scope" value="Eukaryota"/>
</dbReference>
<evidence type="ECO:0000313" key="5">
    <source>
        <dbReference type="EMBL" id="OAJ41755.1"/>
    </source>
</evidence>
<keyword evidence="2" id="KW-0808">Transferase</keyword>
<dbReference type="Gene3D" id="3.40.630.30">
    <property type="match status" value="1"/>
</dbReference>
<accession>A0A177WQ22</accession>
<keyword evidence="3" id="KW-0012">Acyltransferase</keyword>